<proteinExistence type="predicted"/>
<keyword evidence="2" id="KW-1185">Reference proteome</keyword>
<evidence type="ECO:0000313" key="2">
    <source>
        <dbReference type="Proteomes" id="UP000004095"/>
    </source>
</evidence>
<protein>
    <submittedName>
        <fullName evidence="1">Uncharacterized protein</fullName>
    </submittedName>
</protein>
<gene>
    <name evidence="1" type="ORF">M23134_07849</name>
</gene>
<comment type="caution">
    <text evidence="1">The sequence shown here is derived from an EMBL/GenBank/DDBJ whole genome shotgun (WGS) entry which is preliminary data.</text>
</comment>
<reference evidence="1 2" key="1">
    <citation type="submission" date="2007-01" db="EMBL/GenBank/DDBJ databases">
        <authorList>
            <person name="Haygood M."/>
            <person name="Podell S."/>
            <person name="Anderson C."/>
            <person name="Hopkinson B."/>
            <person name="Roe K."/>
            <person name="Barbeau K."/>
            <person name="Gaasterland T."/>
            <person name="Ferriera S."/>
            <person name="Johnson J."/>
            <person name="Kravitz S."/>
            <person name="Beeson K."/>
            <person name="Sutton G."/>
            <person name="Rogers Y.-H."/>
            <person name="Friedman R."/>
            <person name="Frazier M."/>
            <person name="Venter J.C."/>
        </authorList>
    </citation>
    <scope>NUCLEOTIDE SEQUENCE [LARGE SCALE GENOMIC DNA]</scope>
    <source>
        <strain evidence="1 2">ATCC 23134</strain>
    </source>
</reference>
<name>A1ZLJ7_MICM2</name>
<evidence type="ECO:0000313" key="1">
    <source>
        <dbReference type="EMBL" id="EAY28751.1"/>
    </source>
</evidence>
<dbReference type="AlphaFoldDB" id="A1ZLJ7"/>
<dbReference type="Proteomes" id="UP000004095">
    <property type="component" value="Unassembled WGS sequence"/>
</dbReference>
<organism evidence="1 2">
    <name type="scientific">Microscilla marina ATCC 23134</name>
    <dbReference type="NCBI Taxonomy" id="313606"/>
    <lineage>
        <taxon>Bacteria</taxon>
        <taxon>Pseudomonadati</taxon>
        <taxon>Bacteroidota</taxon>
        <taxon>Cytophagia</taxon>
        <taxon>Cytophagales</taxon>
        <taxon>Microscillaceae</taxon>
        <taxon>Microscilla</taxon>
    </lineage>
</organism>
<dbReference type="EMBL" id="AAWS01000014">
    <property type="protein sequence ID" value="EAY28751.1"/>
    <property type="molecule type" value="Genomic_DNA"/>
</dbReference>
<sequence>MSETCNPSKVSQGYSIQVVRSASDTDSLITLENFYNSGAKIEGVVTGNRVAFPAQSFAAYTFSGNGTVFTKKESTERFIELTYIVQVTPGSFADTCQAKAIIQE</sequence>
<accession>A1ZLJ7</accession>